<sequence>MSIPDEGLSPPSRPDEASFWKKIRGQFLLGPGEIYLNTGSFGAVPRPVFDCAIDAMRRRELNPTRQVEAGSLGVSEARRRLGVFLNVAPEDLALTFNVTMSINMIVHGLTWEAGDEILTSDQEYGAIDNCLHLATRKYGVAVKRAQIPIPPPGPEAILDAFAQGITPRTRLIVVSHIATRTGLITPLKRLAELARERGVLIAVDGAHAPGMIPLDLTDLGCDFYGGNCHKWLCAPKGTGFLHARPEVQSRLRHVVVSWGYSQQGATQGAYERPQINGRPALHGLEMWGTRDLAHFEAVGAAVDFQERIGRERIAARGRRIAGYLRERMRELDGVRLLTPATPEMSGSISSFELSGFDGVNVGKELYERHRITVPCNPTWMRVSTHYYNGFEEVDALLEGLKALRVR</sequence>
<evidence type="ECO:0000313" key="3">
    <source>
        <dbReference type="EMBL" id="OGG43405.1"/>
    </source>
</evidence>
<dbReference type="AlphaFoldDB" id="A0A1F6C2G7"/>
<organism evidence="3 4">
    <name type="scientific">Handelsmanbacteria sp. (strain RIFCSPLOWO2_12_FULL_64_10)</name>
    <dbReference type="NCBI Taxonomy" id="1817868"/>
    <lineage>
        <taxon>Bacteria</taxon>
        <taxon>Candidatus Handelsmaniibacteriota</taxon>
    </lineage>
</organism>
<dbReference type="Gene3D" id="3.90.1150.10">
    <property type="entry name" value="Aspartate Aminotransferase, domain 1"/>
    <property type="match status" value="1"/>
</dbReference>
<evidence type="ECO:0000313" key="4">
    <source>
        <dbReference type="Proteomes" id="UP000178606"/>
    </source>
</evidence>
<evidence type="ECO:0000256" key="1">
    <source>
        <dbReference type="ARBA" id="ARBA00022898"/>
    </source>
</evidence>
<dbReference type="InterPro" id="IPR015421">
    <property type="entry name" value="PyrdxlP-dep_Trfase_major"/>
</dbReference>
<dbReference type="SUPFAM" id="SSF53383">
    <property type="entry name" value="PLP-dependent transferases"/>
    <property type="match status" value="1"/>
</dbReference>
<reference evidence="3 4" key="1">
    <citation type="journal article" date="2016" name="Nat. Commun.">
        <title>Thousands of microbial genomes shed light on interconnected biogeochemical processes in an aquifer system.</title>
        <authorList>
            <person name="Anantharaman K."/>
            <person name="Brown C.T."/>
            <person name="Hug L.A."/>
            <person name="Sharon I."/>
            <person name="Castelle C.J."/>
            <person name="Probst A.J."/>
            <person name="Thomas B.C."/>
            <person name="Singh A."/>
            <person name="Wilkins M.J."/>
            <person name="Karaoz U."/>
            <person name="Brodie E.L."/>
            <person name="Williams K.H."/>
            <person name="Hubbard S.S."/>
            <person name="Banfield J.F."/>
        </authorList>
    </citation>
    <scope>NUCLEOTIDE SEQUENCE [LARGE SCALE GENOMIC DNA]</scope>
    <source>
        <strain evidence="4">RIFCSPLOWO2_12_FULL_64_10</strain>
    </source>
</reference>
<protein>
    <recommendedName>
        <fullName evidence="2">Aminotransferase class V domain-containing protein</fullName>
    </recommendedName>
</protein>
<dbReference type="InterPro" id="IPR015424">
    <property type="entry name" value="PyrdxlP-dep_Trfase"/>
</dbReference>
<dbReference type="Pfam" id="PF00266">
    <property type="entry name" value="Aminotran_5"/>
    <property type="match status" value="1"/>
</dbReference>
<accession>A0A1F6C2G7</accession>
<dbReference type="PANTHER" id="PTHR43092:SF2">
    <property type="entry name" value="HERCYNYLCYSTEINE SULFOXIDE LYASE"/>
    <property type="match status" value="1"/>
</dbReference>
<evidence type="ECO:0000259" key="2">
    <source>
        <dbReference type="Pfam" id="PF00266"/>
    </source>
</evidence>
<comment type="caution">
    <text evidence="3">The sequence shown here is derived from an EMBL/GenBank/DDBJ whole genome shotgun (WGS) entry which is preliminary data.</text>
</comment>
<dbReference type="PANTHER" id="PTHR43092">
    <property type="entry name" value="L-CYSTEINE DESULFHYDRASE"/>
    <property type="match status" value="1"/>
</dbReference>
<dbReference type="EMBL" id="MFKF01000436">
    <property type="protein sequence ID" value="OGG43405.1"/>
    <property type="molecule type" value="Genomic_DNA"/>
</dbReference>
<dbReference type="Proteomes" id="UP000178606">
    <property type="component" value="Unassembled WGS sequence"/>
</dbReference>
<keyword evidence="1" id="KW-0663">Pyridoxal phosphate</keyword>
<dbReference type="Gene3D" id="3.40.640.10">
    <property type="entry name" value="Type I PLP-dependent aspartate aminotransferase-like (Major domain)"/>
    <property type="match status" value="1"/>
</dbReference>
<name>A0A1F6C2G7_HANXR</name>
<dbReference type="InterPro" id="IPR015422">
    <property type="entry name" value="PyrdxlP-dep_Trfase_small"/>
</dbReference>
<dbReference type="InterPro" id="IPR000192">
    <property type="entry name" value="Aminotrans_V_dom"/>
</dbReference>
<proteinExistence type="predicted"/>
<feature type="domain" description="Aminotransferase class V" evidence="2">
    <location>
        <begin position="73"/>
        <end position="396"/>
    </location>
</feature>
<gene>
    <name evidence="3" type="ORF">A3F84_22325</name>
</gene>